<dbReference type="SUPFAM" id="SSF50129">
    <property type="entry name" value="GroES-like"/>
    <property type="match status" value="1"/>
</dbReference>
<name>A0A2V1D9W3_9PLEO</name>
<evidence type="ECO:0000256" key="2">
    <source>
        <dbReference type="ARBA" id="ARBA00011245"/>
    </source>
</evidence>
<organism evidence="5 6">
    <name type="scientific">Periconia macrospinosa</name>
    <dbReference type="NCBI Taxonomy" id="97972"/>
    <lineage>
        <taxon>Eukaryota</taxon>
        <taxon>Fungi</taxon>
        <taxon>Dikarya</taxon>
        <taxon>Ascomycota</taxon>
        <taxon>Pezizomycotina</taxon>
        <taxon>Dothideomycetes</taxon>
        <taxon>Pleosporomycetidae</taxon>
        <taxon>Pleosporales</taxon>
        <taxon>Massarineae</taxon>
        <taxon>Periconiaceae</taxon>
        <taxon>Periconia</taxon>
    </lineage>
</organism>
<dbReference type="PANTHER" id="PTHR45348">
    <property type="entry name" value="HYPOTHETICAL OXIDOREDUCTASE (EUROFUNG)"/>
    <property type="match status" value="1"/>
</dbReference>
<dbReference type="STRING" id="97972.A0A2V1D9W3"/>
<reference evidence="5 6" key="1">
    <citation type="journal article" date="2018" name="Sci. Rep.">
        <title>Comparative genomics provides insights into the lifestyle and reveals functional heterogeneity of dark septate endophytic fungi.</title>
        <authorList>
            <person name="Knapp D.G."/>
            <person name="Nemeth J.B."/>
            <person name="Barry K."/>
            <person name="Hainaut M."/>
            <person name="Henrissat B."/>
            <person name="Johnson J."/>
            <person name="Kuo A."/>
            <person name="Lim J.H.P."/>
            <person name="Lipzen A."/>
            <person name="Nolan M."/>
            <person name="Ohm R.A."/>
            <person name="Tamas L."/>
            <person name="Grigoriev I.V."/>
            <person name="Spatafora J.W."/>
            <person name="Nagy L.G."/>
            <person name="Kovacs G.M."/>
        </authorList>
    </citation>
    <scope>NUCLEOTIDE SEQUENCE [LARGE SCALE GENOMIC DNA]</scope>
    <source>
        <strain evidence="5 6">DSE2036</strain>
    </source>
</reference>
<evidence type="ECO:0000259" key="4">
    <source>
        <dbReference type="SMART" id="SM00829"/>
    </source>
</evidence>
<dbReference type="InterPro" id="IPR013154">
    <property type="entry name" value="ADH-like_N"/>
</dbReference>
<accession>A0A2V1D9W3</accession>
<dbReference type="AlphaFoldDB" id="A0A2V1D9W3"/>
<dbReference type="Gene3D" id="3.40.50.720">
    <property type="entry name" value="NAD(P)-binding Rossmann-like Domain"/>
    <property type="match status" value="1"/>
</dbReference>
<dbReference type="SUPFAM" id="SSF51735">
    <property type="entry name" value="NAD(P)-binding Rossmann-fold domains"/>
    <property type="match status" value="1"/>
</dbReference>
<proteinExistence type="inferred from homology"/>
<keyword evidence="3" id="KW-0560">Oxidoreductase</keyword>
<feature type="domain" description="Enoyl reductase (ER)" evidence="4">
    <location>
        <begin position="16"/>
        <end position="353"/>
    </location>
</feature>
<dbReference type="OrthoDB" id="10257049at2759"/>
<dbReference type="CDD" id="cd08249">
    <property type="entry name" value="enoyl_reductase_like"/>
    <property type="match status" value="1"/>
</dbReference>
<dbReference type="InterPro" id="IPR036291">
    <property type="entry name" value="NAD(P)-bd_dom_sf"/>
</dbReference>
<dbReference type="SMART" id="SM00829">
    <property type="entry name" value="PKS_ER"/>
    <property type="match status" value="1"/>
</dbReference>
<dbReference type="InterPro" id="IPR020843">
    <property type="entry name" value="ER"/>
</dbReference>
<evidence type="ECO:0000313" key="6">
    <source>
        <dbReference type="Proteomes" id="UP000244855"/>
    </source>
</evidence>
<dbReference type="Pfam" id="PF08240">
    <property type="entry name" value="ADH_N"/>
    <property type="match status" value="1"/>
</dbReference>
<protein>
    <submittedName>
        <fullName evidence="5">GroES-like protein</fullName>
    </submittedName>
</protein>
<gene>
    <name evidence="5" type="ORF">DM02DRAFT_694380</name>
</gene>
<comment type="subunit">
    <text evidence="2">Monomer.</text>
</comment>
<dbReference type="InterPro" id="IPR047122">
    <property type="entry name" value="Trans-enoyl_RdTase-like"/>
</dbReference>
<evidence type="ECO:0000313" key="5">
    <source>
        <dbReference type="EMBL" id="PVH93984.1"/>
    </source>
</evidence>
<dbReference type="Gene3D" id="3.90.180.10">
    <property type="entry name" value="Medium-chain alcohol dehydrogenases, catalytic domain"/>
    <property type="match status" value="1"/>
</dbReference>
<comment type="similarity">
    <text evidence="1">Belongs to the zinc-containing alcohol dehydrogenase family.</text>
</comment>
<evidence type="ECO:0000256" key="3">
    <source>
        <dbReference type="ARBA" id="ARBA00023002"/>
    </source>
</evidence>
<dbReference type="InterPro" id="IPR011032">
    <property type="entry name" value="GroES-like_sf"/>
</dbReference>
<keyword evidence="6" id="KW-1185">Reference proteome</keyword>
<dbReference type="GO" id="GO:0016651">
    <property type="term" value="F:oxidoreductase activity, acting on NAD(P)H"/>
    <property type="evidence" value="ECO:0007669"/>
    <property type="project" value="InterPro"/>
</dbReference>
<dbReference type="EMBL" id="KZ805557">
    <property type="protein sequence ID" value="PVH93984.1"/>
    <property type="molecule type" value="Genomic_DNA"/>
</dbReference>
<sequence length="355" mass="37697">MPSHTPNIAAILKEAGGKIVTEERKTPSAGANEIIIRNRAAAVNPIDWKRQSWNIMIASYPVILGSDVAGEVVEIGPGVTSLQVGDRVLAYSSGFITGNNDYTGFQTYSAVRSTSVAKIPDSMSFVEAATLPQGVATATLTLFDVLGLPLPTGPRFSQASITEGSKASEHALLVWGGSSSVGFQAIQIALKTGITVFATASKQHHEKLRELGVAGVVDYKEETAVDDLTDLATKAGKQITYAIDAITTVDTLNGVQGVLSKGTRTRKLAYSTFWPDEGVEPLKDIVSGHLPGEDIMDRRDDLAKWLFNEALPAWLEDKSLQQLPQTVVPGGLGGIQDALDILQKGVSGSKVVVEV</sequence>
<evidence type="ECO:0000256" key="1">
    <source>
        <dbReference type="ARBA" id="ARBA00008072"/>
    </source>
</evidence>
<dbReference type="PANTHER" id="PTHR45348:SF2">
    <property type="entry name" value="ZINC-TYPE ALCOHOL DEHYDROGENASE-LIKE PROTEIN C2E1P3.01"/>
    <property type="match status" value="1"/>
</dbReference>
<dbReference type="Proteomes" id="UP000244855">
    <property type="component" value="Unassembled WGS sequence"/>
</dbReference>